<feature type="transmembrane region" description="Helical" evidence="2">
    <location>
        <begin position="1541"/>
        <end position="1566"/>
    </location>
</feature>
<feature type="transmembrane region" description="Helical" evidence="2">
    <location>
        <begin position="1617"/>
        <end position="1638"/>
    </location>
</feature>
<keyword evidence="4" id="KW-1185">Reference proteome</keyword>
<proteinExistence type="predicted"/>
<dbReference type="EMBL" id="BRXY01000312">
    <property type="protein sequence ID" value="GMH86348.1"/>
    <property type="molecule type" value="Genomic_DNA"/>
</dbReference>
<accession>A0A9W7BGL9</accession>
<feature type="transmembrane region" description="Helical" evidence="2">
    <location>
        <begin position="1658"/>
        <end position="1676"/>
    </location>
</feature>
<name>A0A9W7BGL9_9STRA</name>
<keyword evidence="2" id="KW-1133">Transmembrane helix</keyword>
<evidence type="ECO:0000313" key="3">
    <source>
        <dbReference type="EMBL" id="GMH86348.1"/>
    </source>
</evidence>
<keyword evidence="2" id="KW-0812">Transmembrane</keyword>
<dbReference type="Gene3D" id="3.30.530.20">
    <property type="match status" value="3"/>
</dbReference>
<sequence length="1814" mass="208359">MDPKTLPPPIDRTQKRANAPYLQKDFYAPSFFQCMSHQGINFVVSQSSAIIHGSLDDVRSFILKRGGDKRVVRYVCDSSKTCGSYSMEVRESETDVFIDVVNNPEEGEELLRHLSNNKCEAVNVSGRLTNSKVNVSGRFTNNKYEAVDVSGRFTLSCRSESGIDLTELKLDLFYKEKEKAYSPLTSTGTFSLSSNSNNSPTLMKIATSRSSGANQEFTRRGKRTLITCCEVVPATFASFYEGEALDERRISNWMVQAPKAPPLTEEELALKDSVVAKVAKHTQWNRIKSSLNSTAQKFTSSSGGGNQVWGKATTKIDCSALQALAWIWHLTTYERLKIHVAENGTIARFAFLKSSQPHSLFSVVAKRFPLPFKNRVFYARQIWWLDEEAETYYMCYFPEEVHNIEFGAGHQSHDVPEDFVKAFASGLFTFKSLNKNVCEYTHHVHVDAGGILPQRLIDYKLSANLDVAIELQLKYHRMPETVDMETREKFCELIMNQSPEEAEKIKILAKENATELLTEREWTPIRSGDPLTTYKYSRTKRGDMTGKAESIVDARPEIVLAWWFDYCSNERMSIHRLSKNIAKLIIKKENYDNQTIATIKALPWPFRKREFVVRQLCWKEDEEDAAYYVSSESFSCQNLEVDYGYGIKKVRGALRQLLKFSPVDNNTNQTRVELIQFISSRGMLPKFLENMKFKESLKPIVDARAAFNRDSEIDRENRVALAHLLFEERVLLDDKEKLIVEEVQNSFDEIHPDSFKSVEGTDAYIKLSVSKGRKRNVLKATTLFDGTLEEVSADVFNHVSLKSRDSKKLFFLFGGLFLDQHEVSPGHSTFREVTKIGGGKPQEWVAKCLCLRENPHELTIAVETNEDEHEYPKNNKYERIKGRILLKLKEGVSEVSESDGGGEIAHTNITAFAEFDVMGSVDVHGRSRTTLEFLETSRKKNFDRGDEVDYAQRVRDISEFEKADQEKYSTTEDVTLAHANNLFNLFTDSKFKTENGVQVAYRKDKKSNAMWGMSKTVVSADAMECLAFQWNVMSRSSEKSDTLVKQIVEKKNNHNFTLYMIKGVHFPKVSNREFMTNFIYKKIGKNEWMLCLNPVDKESPSIKPSKSTKLKNKPQKRGSIRMSRSASEINQEHKVRAKTMGCWIFKGLGEGKTQVKFCGNIEFGGLAPVAVQNFYIRYHMRRLPKLKDYFLQLKRYDELGEEEGEALAEAFTTKTRMRKAKSTSNEEARVIDVVEHYKSMNEVVTRFPWFQDMMIEIMKVELRGAEECKTALPYLSKLEGRLIGKSLSLQLACNLSPDHAIDSWLLQYPAMITFEKENCWFRPMVVRIGHHILKNVAWGMKARVMAGSFLSFTDLVSDLYMLIRFFIRGQPMYAWVILIMVMANWTFQIMTSYMQTRGKPKQFLKNLVWVFTGTKPVMDAWQVASGEERQPHQLMDPLQNLVGTRCIEVCTECVPGSILQTFAYFKNGHSKAALTSIFLSAMTTAYVTTSISYDLDTDPKKRDNNPRFYGYIPNAPWYRGVAFILLLASNFFYTLSRTVSIALIFLVDINIFLYYTACDTGLFLVYKIVTCDFQYYLPTIRPQRAFVISLLARVLSKFVNDNTGCIHIRSPSELGGLYWTLSTIGGVNLTFVALKIYFNSEDAQNLSMVKVNETLVQSFVYCWYFSFISLLTLIYLNDKSYLSTFWSVDTAKKSACDEWKFAKTDELKMKIFRKHPSYRKRIEEDVRIWVEENFVRWCEEYFMTEKLLHTIPDYMLPSDAGELFRNARKSNSLFLIKKKSTTLRKISLAEQEDLEEERLMNRRTKQSSAAVLPL</sequence>
<reference evidence="4" key="1">
    <citation type="journal article" date="2023" name="Commun. Biol.">
        <title>Genome analysis of Parmales, the sister group of diatoms, reveals the evolutionary specialization of diatoms from phago-mixotrophs to photoautotrophs.</title>
        <authorList>
            <person name="Ban H."/>
            <person name="Sato S."/>
            <person name="Yoshikawa S."/>
            <person name="Yamada K."/>
            <person name="Nakamura Y."/>
            <person name="Ichinomiya M."/>
            <person name="Sato N."/>
            <person name="Blanc-Mathieu R."/>
            <person name="Endo H."/>
            <person name="Kuwata A."/>
            <person name="Ogata H."/>
        </authorList>
    </citation>
    <scope>NUCLEOTIDE SEQUENCE [LARGE SCALE GENOMIC DNA]</scope>
    <source>
        <strain evidence="4">NIES 3701</strain>
    </source>
</reference>
<feature type="compositionally biased region" description="Basic residues" evidence="1">
    <location>
        <begin position="1106"/>
        <end position="1119"/>
    </location>
</feature>
<evidence type="ECO:0000256" key="2">
    <source>
        <dbReference type="SAM" id="Phobius"/>
    </source>
</evidence>
<protein>
    <submittedName>
        <fullName evidence="3">Uncharacterized protein</fullName>
    </submittedName>
</protein>
<feature type="transmembrane region" description="Helical" evidence="2">
    <location>
        <begin position="1372"/>
        <end position="1393"/>
    </location>
</feature>
<keyword evidence="2" id="KW-0472">Membrane</keyword>
<dbReference type="InterPro" id="IPR023393">
    <property type="entry name" value="START-like_dom_sf"/>
</dbReference>
<comment type="caution">
    <text evidence="3">The sequence shown here is derived from an EMBL/GenBank/DDBJ whole genome shotgun (WGS) entry which is preliminary data.</text>
</comment>
<evidence type="ECO:0000313" key="4">
    <source>
        <dbReference type="Proteomes" id="UP001165085"/>
    </source>
</evidence>
<dbReference type="OrthoDB" id="10405321at2759"/>
<gene>
    <name evidence="3" type="ORF">TrST_g78</name>
</gene>
<dbReference type="Proteomes" id="UP001165085">
    <property type="component" value="Unassembled WGS sequence"/>
</dbReference>
<dbReference type="SUPFAM" id="SSF55961">
    <property type="entry name" value="Bet v1-like"/>
    <property type="match status" value="3"/>
</dbReference>
<feature type="region of interest" description="Disordered" evidence="1">
    <location>
        <begin position="1099"/>
        <end position="1132"/>
    </location>
</feature>
<evidence type="ECO:0000256" key="1">
    <source>
        <dbReference type="SAM" id="MobiDB-lite"/>
    </source>
</evidence>
<organism evidence="3 4">
    <name type="scientific">Triparma strigata</name>
    <dbReference type="NCBI Taxonomy" id="1606541"/>
    <lineage>
        <taxon>Eukaryota</taxon>
        <taxon>Sar</taxon>
        <taxon>Stramenopiles</taxon>
        <taxon>Ochrophyta</taxon>
        <taxon>Bolidophyceae</taxon>
        <taxon>Parmales</taxon>
        <taxon>Triparmaceae</taxon>
        <taxon>Triparma</taxon>
    </lineage>
</organism>
<feature type="transmembrane region" description="Helical" evidence="2">
    <location>
        <begin position="1517"/>
        <end position="1535"/>
    </location>
</feature>